<protein>
    <recommendedName>
        <fullName evidence="2">site-specific DNA-methyltransferase (adenine-specific)</fullName>
        <ecNumber evidence="2">2.1.1.72</ecNumber>
    </recommendedName>
</protein>
<evidence type="ECO:0000313" key="12">
    <source>
        <dbReference type="EMBL" id="GFE14605.1"/>
    </source>
</evidence>
<evidence type="ECO:0000256" key="5">
    <source>
        <dbReference type="ARBA" id="ARBA00022691"/>
    </source>
</evidence>
<dbReference type="RefSeq" id="WP_190146450.1">
    <property type="nucleotide sequence ID" value="NZ_BLIO01000001.1"/>
</dbReference>
<dbReference type="PANTHER" id="PTHR42933:SF3">
    <property type="entry name" value="TYPE I RESTRICTION ENZYME MJAVIII METHYLASE SUBUNIT"/>
    <property type="match status" value="1"/>
</dbReference>
<dbReference type="Proteomes" id="UP000430079">
    <property type="component" value="Unassembled WGS sequence"/>
</dbReference>
<dbReference type="Pfam" id="PF12161">
    <property type="entry name" value="HsdM_N"/>
    <property type="match status" value="1"/>
</dbReference>
<name>A0A640SYX2_9ACTN</name>
<evidence type="ECO:0000259" key="10">
    <source>
        <dbReference type="Pfam" id="PF02384"/>
    </source>
</evidence>
<comment type="catalytic activity">
    <reaction evidence="8">
        <text>a 2'-deoxyadenosine in DNA + S-adenosyl-L-methionine = an N(6)-methyl-2'-deoxyadenosine in DNA + S-adenosyl-L-homocysteine + H(+)</text>
        <dbReference type="Rhea" id="RHEA:15197"/>
        <dbReference type="Rhea" id="RHEA-COMP:12418"/>
        <dbReference type="Rhea" id="RHEA-COMP:12419"/>
        <dbReference type="ChEBI" id="CHEBI:15378"/>
        <dbReference type="ChEBI" id="CHEBI:57856"/>
        <dbReference type="ChEBI" id="CHEBI:59789"/>
        <dbReference type="ChEBI" id="CHEBI:90615"/>
        <dbReference type="ChEBI" id="CHEBI:90616"/>
        <dbReference type="EC" id="2.1.1.72"/>
    </reaction>
</comment>
<keyword evidence="4" id="KW-0808">Transferase</keyword>
<dbReference type="Gene3D" id="3.90.220.20">
    <property type="entry name" value="DNA methylase specificity domains"/>
    <property type="match status" value="1"/>
</dbReference>
<feature type="region of interest" description="Disordered" evidence="9">
    <location>
        <begin position="505"/>
        <end position="532"/>
    </location>
</feature>
<evidence type="ECO:0000256" key="8">
    <source>
        <dbReference type="ARBA" id="ARBA00047942"/>
    </source>
</evidence>
<dbReference type="GO" id="GO:0008170">
    <property type="term" value="F:N-methyltransferase activity"/>
    <property type="evidence" value="ECO:0007669"/>
    <property type="project" value="InterPro"/>
</dbReference>
<dbReference type="InterPro" id="IPR022749">
    <property type="entry name" value="D12N6_MeTrfase_N"/>
</dbReference>
<keyword evidence="3" id="KW-0489">Methyltransferase</keyword>
<evidence type="ECO:0000256" key="1">
    <source>
        <dbReference type="ARBA" id="ARBA00006594"/>
    </source>
</evidence>
<evidence type="ECO:0000313" key="13">
    <source>
        <dbReference type="Proteomes" id="UP000430079"/>
    </source>
</evidence>
<sequence>MISGDLKSKIDRLWDAFWSGGVSNPLEIMEQLTYLMYIRGLDELQSAQEREAARTDQAIDHFVFAESDRRLRWSQFITETPQNMLATVRDEVFPWLRNHLPDGFGYPELMADARLTIPTPSLLAKVVDILCEIPSGERDARGGLYEYMLSKVATAGRYGQFRTPRHIVQLLIGMTNPSDRDEICDPACGTAGFLVAAAEHVDRSRQDAPKQDVKFKGFDCDRTMLRIGSMNMVFHGIKYPDIRCRDVLADGLTDDSEGYSLVLTNPPFAGSLEQDRIAPELLELARTKKVELLFLALTSRLLKSGGRAAVIVPEGVLFGSTKAHVELRRFLVEEHKLEAVVKFPSGAFKPYAGISVAALFFTKSSSEAKDSVWFYEVTADGWSLDDKRTPLLPREKLGHLPAKLLDEADHAKNNLPDLLYRWSQRSKSERKRGRNEQSFCVTKGEIASQGYDLSLGRYRQVHETRKLAQEGLRLGDFSQIFAGSVISAEIDKETKDPEVDVQHRVLPPSHLGPSLPPISSLPLRTSEREPKHRLREGDIVGRDLAGNRHWTALPSDYEGVQAGQGLLVVRLSREAVPAEYLIAYLGSPQAESQFPRYGVIPRIKWRDLSEVRVPKCDGDVDEIRASISRLGEGLEQAEKIRRELQRSRTRIFDGGSSSERRGRLEEAADLSSLIAQNLRKQNEPYRVFQEAYPYGIARAVRKFRHSLSLAEKHEAAIQCVESLILSLGIVSLAIAADRGRQELSAISQWSEGVERGGVSLGHWVGVIRAVGEDARENGDEAAGLAEATQRKKGGKGLMADLDELLRMRNKIRHGAGPRTRAEFEKSLEQIESLMLSSLSWCAFLARAKWVHMDRLHWLPDAGNYRISGLALMGDHPDFEPITFENARPLVDESLYMLTQQGETIPLSPFCLLSDCPACLAPELYYPDRLTNSTAMLKSLDRGHELDSDAVFNSLRRWIAG</sequence>
<dbReference type="Gene3D" id="3.40.50.150">
    <property type="entry name" value="Vaccinia Virus protein VP39"/>
    <property type="match status" value="1"/>
</dbReference>
<dbReference type="Gene3D" id="1.20.1260.30">
    <property type="match status" value="1"/>
</dbReference>
<evidence type="ECO:0000256" key="3">
    <source>
        <dbReference type="ARBA" id="ARBA00022603"/>
    </source>
</evidence>
<dbReference type="GO" id="GO:0009307">
    <property type="term" value="P:DNA restriction-modification system"/>
    <property type="evidence" value="ECO:0007669"/>
    <property type="project" value="UniProtKB-KW"/>
</dbReference>
<proteinExistence type="inferred from homology"/>
<comment type="similarity">
    <text evidence="1">Belongs to the N(4)/N(6)-methyltransferase family.</text>
</comment>
<evidence type="ECO:0000256" key="7">
    <source>
        <dbReference type="ARBA" id="ARBA00023125"/>
    </source>
</evidence>
<evidence type="ECO:0000256" key="2">
    <source>
        <dbReference type="ARBA" id="ARBA00011900"/>
    </source>
</evidence>
<dbReference type="InterPro" id="IPR051537">
    <property type="entry name" value="DNA_Adenine_Mtase"/>
</dbReference>
<dbReference type="PROSITE" id="PS00092">
    <property type="entry name" value="N6_MTASE"/>
    <property type="match status" value="1"/>
</dbReference>
<dbReference type="InterPro" id="IPR044946">
    <property type="entry name" value="Restrct_endonuc_typeI_TRD_sf"/>
</dbReference>
<evidence type="ECO:0000256" key="4">
    <source>
        <dbReference type="ARBA" id="ARBA00022679"/>
    </source>
</evidence>
<comment type="caution">
    <text evidence="12">The sequence shown here is derived from an EMBL/GenBank/DDBJ whole genome shotgun (WGS) entry which is preliminary data.</text>
</comment>
<evidence type="ECO:0000259" key="11">
    <source>
        <dbReference type="Pfam" id="PF12161"/>
    </source>
</evidence>
<dbReference type="EC" id="2.1.1.72" evidence="2"/>
<dbReference type="AlphaFoldDB" id="A0A640SYX2"/>
<keyword evidence="13" id="KW-1185">Reference proteome</keyword>
<reference evidence="12 13" key="1">
    <citation type="submission" date="2019-12" db="EMBL/GenBank/DDBJ databases">
        <title>Whole genome shotgun sequence of Streptomyces hygroscopicus subsp. glebosus NBRC 13786.</title>
        <authorList>
            <person name="Ichikawa N."/>
            <person name="Kimura A."/>
            <person name="Kitahashi Y."/>
            <person name="Komaki H."/>
            <person name="Tamura T."/>
        </authorList>
    </citation>
    <scope>NUCLEOTIDE SEQUENCE [LARGE SCALE GENOMIC DNA]</scope>
    <source>
        <strain evidence="12 13">NBRC 13786</strain>
    </source>
</reference>
<gene>
    <name evidence="12" type="ORF">Sgleb_26520</name>
</gene>
<accession>A0A640SYX2</accession>
<feature type="domain" description="N6 adenine-specific DNA methyltransferase N-terminal" evidence="11">
    <location>
        <begin position="6"/>
        <end position="129"/>
    </location>
</feature>
<keyword evidence="5" id="KW-0949">S-adenosyl-L-methionine</keyword>
<dbReference type="SUPFAM" id="SSF53335">
    <property type="entry name" value="S-adenosyl-L-methionine-dependent methyltransferases"/>
    <property type="match status" value="1"/>
</dbReference>
<dbReference type="GO" id="GO:0003677">
    <property type="term" value="F:DNA binding"/>
    <property type="evidence" value="ECO:0007669"/>
    <property type="project" value="UniProtKB-KW"/>
</dbReference>
<feature type="domain" description="DNA methylase adenine-specific" evidence="10">
    <location>
        <begin position="138"/>
        <end position="465"/>
    </location>
</feature>
<dbReference type="InterPro" id="IPR038333">
    <property type="entry name" value="T1MK-like_N_sf"/>
</dbReference>
<dbReference type="PANTHER" id="PTHR42933">
    <property type="entry name" value="SLR6095 PROTEIN"/>
    <property type="match status" value="1"/>
</dbReference>
<dbReference type="Pfam" id="PF02384">
    <property type="entry name" value="N6_Mtase"/>
    <property type="match status" value="1"/>
</dbReference>
<keyword evidence="7" id="KW-0238">DNA-binding</keyword>
<organism evidence="12 13">
    <name type="scientific">Streptomyces glebosus</name>
    <dbReference type="NCBI Taxonomy" id="249580"/>
    <lineage>
        <taxon>Bacteria</taxon>
        <taxon>Bacillati</taxon>
        <taxon>Actinomycetota</taxon>
        <taxon>Actinomycetes</taxon>
        <taxon>Kitasatosporales</taxon>
        <taxon>Streptomycetaceae</taxon>
        <taxon>Streptomyces</taxon>
    </lineage>
</organism>
<dbReference type="InterPro" id="IPR029063">
    <property type="entry name" value="SAM-dependent_MTases_sf"/>
</dbReference>
<dbReference type="PRINTS" id="PR00507">
    <property type="entry name" value="N12N6MTFRASE"/>
</dbReference>
<evidence type="ECO:0000256" key="9">
    <source>
        <dbReference type="SAM" id="MobiDB-lite"/>
    </source>
</evidence>
<dbReference type="GO" id="GO:0009007">
    <property type="term" value="F:site-specific DNA-methyltransferase (adenine-specific) activity"/>
    <property type="evidence" value="ECO:0007669"/>
    <property type="project" value="UniProtKB-EC"/>
</dbReference>
<evidence type="ECO:0000256" key="6">
    <source>
        <dbReference type="ARBA" id="ARBA00022747"/>
    </source>
</evidence>
<keyword evidence="6" id="KW-0680">Restriction system</keyword>
<feature type="compositionally biased region" description="Low complexity" evidence="9">
    <location>
        <begin position="506"/>
        <end position="524"/>
    </location>
</feature>
<dbReference type="EMBL" id="BLIO01000001">
    <property type="protein sequence ID" value="GFE14605.1"/>
    <property type="molecule type" value="Genomic_DNA"/>
</dbReference>
<dbReference type="InterPro" id="IPR002052">
    <property type="entry name" value="DNA_methylase_N6_adenine_CS"/>
</dbReference>
<dbReference type="InterPro" id="IPR003356">
    <property type="entry name" value="DNA_methylase_A-5"/>
</dbReference>
<dbReference type="GO" id="GO:0032259">
    <property type="term" value="P:methylation"/>
    <property type="evidence" value="ECO:0007669"/>
    <property type="project" value="UniProtKB-KW"/>
</dbReference>